<comment type="subunit">
    <text evidence="4">Homodimer.</text>
</comment>
<gene>
    <name evidence="4" type="primary">truA</name>
    <name evidence="9" type="ORF">AXX12_17850</name>
</gene>
<evidence type="ECO:0000256" key="2">
    <source>
        <dbReference type="ARBA" id="ARBA00022694"/>
    </source>
</evidence>
<comment type="caution">
    <text evidence="9">The sequence shown here is derived from an EMBL/GenBank/DDBJ whole genome shotgun (WGS) entry which is preliminary data.</text>
</comment>
<dbReference type="HAMAP" id="MF_00171">
    <property type="entry name" value="TruA"/>
    <property type="match status" value="1"/>
</dbReference>
<comment type="catalytic activity">
    <reaction evidence="4 7">
        <text>uridine(38/39/40) in tRNA = pseudouridine(38/39/40) in tRNA</text>
        <dbReference type="Rhea" id="RHEA:22376"/>
        <dbReference type="Rhea" id="RHEA-COMP:10085"/>
        <dbReference type="Rhea" id="RHEA-COMP:10087"/>
        <dbReference type="ChEBI" id="CHEBI:65314"/>
        <dbReference type="ChEBI" id="CHEBI:65315"/>
        <dbReference type="EC" id="5.4.99.12"/>
    </reaction>
</comment>
<dbReference type="GO" id="GO:0003723">
    <property type="term" value="F:RNA binding"/>
    <property type="evidence" value="ECO:0007669"/>
    <property type="project" value="InterPro"/>
</dbReference>
<evidence type="ECO:0000256" key="6">
    <source>
        <dbReference type="PIRSR" id="PIRSR001430-2"/>
    </source>
</evidence>
<dbReference type="EMBL" id="LSGP01000008">
    <property type="protein sequence ID" value="KYZ77734.1"/>
    <property type="molecule type" value="Genomic_DNA"/>
</dbReference>
<proteinExistence type="inferred from homology"/>
<feature type="domain" description="Pseudouridine synthase I TruA alpha/beta" evidence="8">
    <location>
        <begin position="147"/>
        <end position="247"/>
    </location>
</feature>
<evidence type="ECO:0000313" key="9">
    <source>
        <dbReference type="EMBL" id="KYZ77734.1"/>
    </source>
</evidence>
<dbReference type="InterPro" id="IPR020094">
    <property type="entry name" value="TruA/RsuA/RluB/E/F_N"/>
</dbReference>
<dbReference type="GO" id="GO:0031119">
    <property type="term" value="P:tRNA pseudouridine synthesis"/>
    <property type="evidence" value="ECO:0007669"/>
    <property type="project" value="UniProtKB-UniRule"/>
</dbReference>
<evidence type="ECO:0000256" key="1">
    <source>
        <dbReference type="ARBA" id="ARBA00009375"/>
    </source>
</evidence>
<dbReference type="Pfam" id="PF01416">
    <property type="entry name" value="PseudoU_synth_1"/>
    <property type="match status" value="2"/>
</dbReference>
<dbReference type="PIRSF" id="PIRSF001430">
    <property type="entry name" value="tRNA_psdUrid_synth"/>
    <property type="match status" value="1"/>
</dbReference>
<evidence type="ECO:0000313" key="10">
    <source>
        <dbReference type="Proteomes" id="UP000076268"/>
    </source>
</evidence>
<dbReference type="GO" id="GO:0160147">
    <property type="term" value="F:tRNA pseudouridine(38-40) synthase activity"/>
    <property type="evidence" value="ECO:0007669"/>
    <property type="project" value="UniProtKB-EC"/>
</dbReference>
<dbReference type="InterPro" id="IPR020103">
    <property type="entry name" value="PsdUridine_synth_cat_dom_sf"/>
</dbReference>
<comment type="caution">
    <text evidence="4">Lacks conserved residue(s) required for the propagation of feature annotation.</text>
</comment>
<dbReference type="FunFam" id="3.30.70.580:FF:000001">
    <property type="entry name" value="tRNA pseudouridine synthase A"/>
    <property type="match status" value="1"/>
</dbReference>
<evidence type="ECO:0000256" key="5">
    <source>
        <dbReference type="PIRSR" id="PIRSR001430-1"/>
    </source>
</evidence>
<dbReference type="PANTHER" id="PTHR11142:SF0">
    <property type="entry name" value="TRNA PSEUDOURIDINE SYNTHASE-LIKE 1"/>
    <property type="match status" value="1"/>
</dbReference>
<dbReference type="RefSeq" id="WP_066237997.1">
    <property type="nucleotide sequence ID" value="NZ_LSGP01000008.1"/>
</dbReference>
<dbReference type="Gene3D" id="3.30.70.660">
    <property type="entry name" value="Pseudouridine synthase I, catalytic domain, C-terminal subdomain"/>
    <property type="match status" value="1"/>
</dbReference>
<dbReference type="NCBIfam" id="TIGR00071">
    <property type="entry name" value="hisT_truA"/>
    <property type="match status" value="1"/>
</dbReference>
<dbReference type="SUPFAM" id="SSF55120">
    <property type="entry name" value="Pseudouridine synthase"/>
    <property type="match status" value="1"/>
</dbReference>
<evidence type="ECO:0000259" key="8">
    <source>
        <dbReference type="Pfam" id="PF01416"/>
    </source>
</evidence>
<dbReference type="InterPro" id="IPR001406">
    <property type="entry name" value="PsdUridine_synth_TruA"/>
</dbReference>
<dbReference type="PANTHER" id="PTHR11142">
    <property type="entry name" value="PSEUDOURIDYLATE SYNTHASE"/>
    <property type="match status" value="1"/>
</dbReference>
<sequence length="251" mass="28101">MCERNICLTVAYDGTAYHGFQRQANALSIQQVLEDRLGSLFGHTLKIAGAARTDTGVHAHGQVVTFKTTGSIPVSRIPFAAQGVLPTDIVIRKAAVVPAEFHARISAKSKIYYYRIYNNHLADPLLIRYAWHIRRKLDIERMSQSLKHIIGKHDFSAFRATGGATVNPVREMLHAECRQDGDVIECLFHGTGFLYHMVRNLVGTLVNIGIHKLDADAMFHIRESRDRHRAGVTAPAHGLYLKEVYYESGLL</sequence>
<keyword evidence="2 4" id="KW-0819">tRNA processing</keyword>
<keyword evidence="3 4" id="KW-0413">Isomerase</keyword>
<keyword evidence="10" id="KW-1185">Reference proteome</keyword>
<dbReference type="AlphaFoldDB" id="A0A154BUN2"/>
<evidence type="ECO:0000256" key="3">
    <source>
        <dbReference type="ARBA" id="ARBA00023235"/>
    </source>
</evidence>
<protein>
    <recommendedName>
        <fullName evidence="4">tRNA pseudouridine synthase A</fullName>
        <ecNumber evidence="4">5.4.99.12</ecNumber>
    </recommendedName>
    <alternativeName>
        <fullName evidence="4">tRNA pseudouridine(38-40) synthase</fullName>
    </alternativeName>
    <alternativeName>
        <fullName evidence="4">tRNA pseudouridylate synthase I</fullName>
    </alternativeName>
    <alternativeName>
        <fullName evidence="4">tRNA-uridine isomerase I</fullName>
    </alternativeName>
</protein>
<dbReference type="STRING" id="1794912.AXX12_17850"/>
<dbReference type="EC" id="5.4.99.12" evidence="4"/>
<dbReference type="InterPro" id="IPR020097">
    <property type="entry name" value="PsdUridine_synth_TruA_a/b_dom"/>
</dbReference>
<reference evidence="9 10" key="1">
    <citation type="submission" date="2016-02" db="EMBL/GenBank/DDBJ databases">
        <title>Anaerosporomusa subterraneum gen. nov., sp. nov., a spore-forming obligate anaerobe isolated from saprolite.</title>
        <authorList>
            <person name="Choi J.K."/>
            <person name="Shah M."/>
            <person name="Yee N."/>
        </authorList>
    </citation>
    <scope>NUCLEOTIDE SEQUENCE [LARGE SCALE GENOMIC DNA]</scope>
    <source>
        <strain evidence="9 10">RU4</strain>
    </source>
</reference>
<comment type="similarity">
    <text evidence="1 4 7">Belongs to the tRNA pseudouridine synthase TruA family.</text>
</comment>
<comment type="function">
    <text evidence="4">Formation of pseudouridine at positions 38, 39 and 40 in the anticodon stem and loop of transfer RNAs.</text>
</comment>
<dbReference type="Proteomes" id="UP000076268">
    <property type="component" value="Unassembled WGS sequence"/>
</dbReference>
<evidence type="ECO:0000256" key="7">
    <source>
        <dbReference type="RuleBase" id="RU003792"/>
    </source>
</evidence>
<organism evidence="9 10">
    <name type="scientific">Anaerosporomusa subterranea</name>
    <dbReference type="NCBI Taxonomy" id="1794912"/>
    <lineage>
        <taxon>Bacteria</taxon>
        <taxon>Bacillati</taxon>
        <taxon>Bacillota</taxon>
        <taxon>Negativicutes</taxon>
        <taxon>Acetonemataceae</taxon>
        <taxon>Anaerosporomusa</taxon>
    </lineage>
</organism>
<feature type="active site" description="Nucleophile" evidence="4 5">
    <location>
        <position position="54"/>
    </location>
</feature>
<evidence type="ECO:0000256" key="4">
    <source>
        <dbReference type="HAMAP-Rule" id="MF_00171"/>
    </source>
</evidence>
<dbReference type="OrthoDB" id="9811823at2"/>
<feature type="binding site" evidence="4 6">
    <location>
        <position position="112"/>
    </location>
    <ligand>
        <name>substrate</name>
    </ligand>
</feature>
<dbReference type="CDD" id="cd02570">
    <property type="entry name" value="PseudoU_synth_EcTruA"/>
    <property type="match status" value="1"/>
</dbReference>
<accession>A0A154BUN2</accession>
<name>A0A154BUN2_ANASB</name>
<dbReference type="Gene3D" id="3.30.70.580">
    <property type="entry name" value="Pseudouridine synthase I, catalytic domain, N-terminal subdomain"/>
    <property type="match status" value="1"/>
</dbReference>
<dbReference type="InterPro" id="IPR020095">
    <property type="entry name" value="PsdUridine_synth_TruA_C"/>
</dbReference>
<feature type="domain" description="Pseudouridine synthase I TruA alpha/beta" evidence="8">
    <location>
        <begin position="10"/>
        <end position="104"/>
    </location>
</feature>